<dbReference type="InterPro" id="IPR018022">
    <property type="entry name" value="IPT"/>
</dbReference>
<dbReference type="Gene3D" id="1.10.20.140">
    <property type="match status" value="1"/>
</dbReference>
<proteinExistence type="inferred from homology"/>
<dbReference type="EC" id="2.5.1.75" evidence="10"/>
<dbReference type="RefSeq" id="WP_249284788.1">
    <property type="nucleotide sequence ID" value="NZ_JACRSO010000002.1"/>
</dbReference>
<feature type="binding site" evidence="10">
    <location>
        <begin position="18"/>
        <end position="23"/>
    </location>
    <ligand>
        <name>substrate</name>
    </ligand>
</feature>
<dbReference type="Pfam" id="PF01715">
    <property type="entry name" value="IPPT"/>
    <property type="match status" value="1"/>
</dbReference>
<evidence type="ECO:0000256" key="12">
    <source>
        <dbReference type="RuleBase" id="RU003784"/>
    </source>
</evidence>
<dbReference type="FunFam" id="1.10.20.140:FF:000001">
    <property type="entry name" value="tRNA dimethylallyltransferase"/>
    <property type="match status" value="1"/>
</dbReference>
<dbReference type="GO" id="GO:0052381">
    <property type="term" value="F:tRNA dimethylallyltransferase activity"/>
    <property type="evidence" value="ECO:0007669"/>
    <property type="project" value="UniProtKB-UniRule"/>
</dbReference>
<evidence type="ECO:0000256" key="1">
    <source>
        <dbReference type="ARBA" id="ARBA00001946"/>
    </source>
</evidence>
<dbReference type="PANTHER" id="PTHR11088:SF60">
    <property type="entry name" value="TRNA DIMETHYLALLYLTRANSFERASE"/>
    <property type="match status" value="1"/>
</dbReference>
<keyword evidence="15" id="KW-1185">Reference proteome</keyword>
<dbReference type="PANTHER" id="PTHR11088">
    <property type="entry name" value="TRNA DIMETHYLALLYLTRANSFERASE"/>
    <property type="match status" value="1"/>
</dbReference>
<evidence type="ECO:0000256" key="11">
    <source>
        <dbReference type="RuleBase" id="RU003783"/>
    </source>
</evidence>
<dbReference type="InterPro" id="IPR039657">
    <property type="entry name" value="Dimethylallyltransferase"/>
</dbReference>
<evidence type="ECO:0000256" key="5">
    <source>
        <dbReference type="ARBA" id="ARBA00022694"/>
    </source>
</evidence>
<comment type="cofactor">
    <cofactor evidence="1 10">
        <name>Mg(2+)</name>
        <dbReference type="ChEBI" id="CHEBI:18420"/>
    </cofactor>
</comment>
<keyword evidence="4 10" id="KW-0808">Transferase</keyword>
<feature type="region of interest" description="Interaction with substrate tRNA" evidence="10">
    <location>
        <begin position="41"/>
        <end position="44"/>
    </location>
</feature>
<comment type="caution">
    <text evidence="10">Lacks conserved residue(s) required for the propagation of feature annotation.</text>
</comment>
<evidence type="ECO:0000256" key="10">
    <source>
        <dbReference type="HAMAP-Rule" id="MF_00185"/>
    </source>
</evidence>
<gene>
    <name evidence="10 14" type="primary">miaA</name>
    <name evidence="14" type="ORF">H8699_05275</name>
</gene>
<evidence type="ECO:0000313" key="15">
    <source>
        <dbReference type="Proteomes" id="UP000654279"/>
    </source>
</evidence>
<evidence type="ECO:0000256" key="3">
    <source>
        <dbReference type="ARBA" id="ARBA00005842"/>
    </source>
</evidence>
<keyword evidence="6 10" id="KW-0547">Nucleotide-binding</keyword>
<feature type="site" description="Interaction with substrate tRNA" evidence="10">
    <location>
        <position position="130"/>
    </location>
</feature>
<dbReference type="Proteomes" id="UP000654279">
    <property type="component" value="Unassembled WGS sequence"/>
</dbReference>
<reference evidence="14" key="1">
    <citation type="submission" date="2020-08" db="EMBL/GenBank/DDBJ databases">
        <title>Genome public.</title>
        <authorList>
            <person name="Liu C."/>
            <person name="Sun Q."/>
        </authorList>
    </citation>
    <scope>NUCLEOTIDE SEQUENCE</scope>
    <source>
        <strain evidence="14">NSJ-44</strain>
    </source>
</reference>
<name>A0A926HN70_9FIRM</name>
<dbReference type="Gene3D" id="3.40.50.300">
    <property type="entry name" value="P-loop containing nucleotide triphosphate hydrolases"/>
    <property type="match status" value="1"/>
</dbReference>
<keyword evidence="5 10" id="KW-0819">tRNA processing</keyword>
<comment type="catalytic activity">
    <reaction evidence="9 10 11">
        <text>adenosine(37) in tRNA + dimethylallyl diphosphate = N(6)-dimethylallyladenosine(37) in tRNA + diphosphate</text>
        <dbReference type="Rhea" id="RHEA:26482"/>
        <dbReference type="Rhea" id="RHEA-COMP:10162"/>
        <dbReference type="Rhea" id="RHEA-COMP:10375"/>
        <dbReference type="ChEBI" id="CHEBI:33019"/>
        <dbReference type="ChEBI" id="CHEBI:57623"/>
        <dbReference type="ChEBI" id="CHEBI:74411"/>
        <dbReference type="ChEBI" id="CHEBI:74415"/>
        <dbReference type="EC" id="2.5.1.75"/>
    </reaction>
</comment>
<comment type="similarity">
    <text evidence="3 10 13">Belongs to the IPP transferase family.</text>
</comment>
<evidence type="ECO:0000256" key="9">
    <source>
        <dbReference type="ARBA" id="ARBA00049563"/>
    </source>
</evidence>
<comment type="subunit">
    <text evidence="10">Monomer.</text>
</comment>
<protein>
    <recommendedName>
        <fullName evidence="10">tRNA dimethylallyltransferase</fullName>
        <ecNumber evidence="10">2.5.1.75</ecNumber>
    </recommendedName>
    <alternativeName>
        <fullName evidence="10">Dimethylallyl diphosphate:tRNA dimethylallyltransferase</fullName>
        <shortName evidence="10">DMAPP:tRNA dimethylallyltransferase</shortName>
        <shortName evidence="10">DMATase</shortName>
    </alternativeName>
    <alternativeName>
        <fullName evidence="10">Isopentenyl-diphosphate:tRNA isopentenyltransferase</fullName>
        <shortName evidence="10">IPP transferase</shortName>
        <shortName evidence="10">IPPT</shortName>
        <shortName evidence="10">IPTase</shortName>
    </alternativeName>
</protein>
<dbReference type="NCBIfam" id="TIGR00174">
    <property type="entry name" value="miaA"/>
    <property type="match status" value="1"/>
</dbReference>
<evidence type="ECO:0000313" key="14">
    <source>
        <dbReference type="EMBL" id="MBC8528831.1"/>
    </source>
</evidence>
<dbReference type="HAMAP" id="MF_00185">
    <property type="entry name" value="IPP_trans"/>
    <property type="match status" value="1"/>
</dbReference>
<organism evidence="14 15">
    <name type="scientific">Luoshenia tenuis</name>
    <dbReference type="NCBI Taxonomy" id="2763654"/>
    <lineage>
        <taxon>Bacteria</taxon>
        <taxon>Bacillati</taxon>
        <taxon>Bacillota</taxon>
        <taxon>Clostridia</taxon>
        <taxon>Christensenellales</taxon>
        <taxon>Christensenellaceae</taxon>
        <taxon>Luoshenia</taxon>
    </lineage>
</organism>
<dbReference type="GO" id="GO:0006400">
    <property type="term" value="P:tRNA modification"/>
    <property type="evidence" value="ECO:0007669"/>
    <property type="project" value="TreeGrafter"/>
</dbReference>
<comment type="function">
    <text evidence="2 10 12">Catalyzes the transfer of a dimethylallyl group onto the adenine at position 37 in tRNAs that read codons beginning with uridine, leading to the formation of N6-(dimethylallyl)adenosine (i(6)A).</text>
</comment>
<evidence type="ECO:0000256" key="8">
    <source>
        <dbReference type="ARBA" id="ARBA00022842"/>
    </source>
</evidence>
<evidence type="ECO:0000256" key="4">
    <source>
        <dbReference type="ARBA" id="ARBA00022679"/>
    </source>
</evidence>
<evidence type="ECO:0000256" key="2">
    <source>
        <dbReference type="ARBA" id="ARBA00003213"/>
    </source>
</evidence>
<comment type="caution">
    <text evidence="14">The sequence shown here is derived from an EMBL/GenBank/DDBJ whole genome shotgun (WGS) entry which is preliminary data.</text>
</comment>
<evidence type="ECO:0000256" key="6">
    <source>
        <dbReference type="ARBA" id="ARBA00022741"/>
    </source>
</evidence>
<dbReference type="GO" id="GO:0005524">
    <property type="term" value="F:ATP binding"/>
    <property type="evidence" value="ECO:0007669"/>
    <property type="project" value="UniProtKB-UniRule"/>
</dbReference>
<feature type="site" description="Interaction with substrate tRNA" evidence="10">
    <location>
        <position position="107"/>
    </location>
</feature>
<dbReference type="InterPro" id="IPR027417">
    <property type="entry name" value="P-loop_NTPase"/>
</dbReference>
<keyword evidence="7 10" id="KW-0067">ATP-binding</keyword>
<sequence length="321" mass="35464">MDAYSNRKKPVVALVGPTASGKTALSIALAKATGGEIVCADSMQIYQDMNIGSAKPTPEEMAGVPHHMLSVVSPFQSFSAAAYQEMGRPILEDIAARGKLPLVVGGTGLFIDAILRPMTFGDAPADPALRAKLEAEIEQEGIAAVYKRLIRLDPASAERIHQNDRKRIVRALEVILLTGKPLPPSRKLYLRKPMVYNTIMFALDWPRECLYQRIDQRVDQMLKVGLLEEVSHLKKMGCNSQMQSMQGLGYKELLGYLDGACSLEEAVAQIKQDSRRYAKRQITWFKADPLVQWLPGQQPVSSMVDTVLAALKAYEFDSSND</sequence>
<accession>A0A926HN70</accession>
<evidence type="ECO:0000256" key="13">
    <source>
        <dbReference type="RuleBase" id="RU003785"/>
    </source>
</evidence>
<evidence type="ECO:0000256" key="7">
    <source>
        <dbReference type="ARBA" id="ARBA00022840"/>
    </source>
</evidence>
<keyword evidence="8 10" id="KW-0460">Magnesium</keyword>
<dbReference type="SUPFAM" id="SSF52540">
    <property type="entry name" value="P-loop containing nucleoside triphosphate hydrolases"/>
    <property type="match status" value="2"/>
</dbReference>
<dbReference type="AlphaFoldDB" id="A0A926HN70"/>
<dbReference type="EMBL" id="JACRSO010000002">
    <property type="protein sequence ID" value="MBC8528831.1"/>
    <property type="molecule type" value="Genomic_DNA"/>
</dbReference>
<feature type="binding site" evidence="10">
    <location>
        <begin position="16"/>
        <end position="23"/>
    </location>
    <ligand>
        <name>ATP</name>
        <dbReference type="ChEBI" id="CHEBI:30616"/>
    </ligand>
</feature>